<evidence type="ECO:0000256" key="1">
    <source>
        <dbReference type="SAM" id="SignalP"/>
    </source>
</evidence>
<keyword evidence="1" id="KW-0732">Signal</keyword>
<evidence type="ECO:0000313" key="3">
    <source>
        <dbReference type="Proteomes" id="UP001163882"/>
    </source>
</evidence>
<feature type="signal peptide" evidence="1">
    <location>
        <begin position="1"/>
        <end position="21"/>
    </location>
</feature>
<proteinExistence type="predicted"/>
<keyword evidence="3" id="KW-1185">Reference proteome</keyword>
<dbReference type="Proteomes" id="UP001163882">
    <property type="component" value="Chromosome"/>
</dbReference>
<organism evidence="2 3">
    <name type="scientific">Pelagibacterium flavum</name>
    <dbReference type="NCBI Taxonomy" id="2984530"/>
    <lineage>
        <taxon>Bacteria</taxon>
        <taxon>Pseudomonadati</taxon>
        <taxon>Pseudomonadota</taxon>
        <taxon>Alphaproteobacteria</taxon>
        <taxon>Hyphomicrobiales</taxon>
        <taxon>Devosiaceae</taxon>
        <taxon>Pelagibacterium</taxon>
    </lineage>
</organism>
<gene>
    <name evidence="2" type="ORF">OF122_11265</name>
</gene>
<dbReference type="RefSeq" id="WP_264224342.1">
    <property type="nucleotide sequence ID" value="NZ_CP107716.1"/>
</dbReference>
<reference evidence="2" key="1">
    <citation type="submission" date="2022-10" db="EMBL/GenBank/DDBJ databases">
        <title>YIM 151497 complete genome.</title>
        <authorList>
            <person name="Chen X."/>
        </authorList>
    </citation>
    <scope>NUCLEOTIDE SEQUENCE</scope>
    <source>
        <strain evidence="2">YIM 151497</strain>
    </source>
</reference>
<sequence>MLRALILSATLCLYCTTSAVAQSSEALALQGSKAWGAFRCAGLAKSMSDMDEHLRLTSVGYKNASAFVEAYQQGRIQQGDIERHIASGVILELSNEPVDFVVARIALTAEENAQFLAGNGQPLTNLQASVAFTNQNCRHL</sequence>
<dbReference type="EMBL" id="CP107716">
    <property type="protein sequence ID" value="UYQ70653.1"/>
    <property type="molecule type" value="Genomic_DNA"/>
</dbReference>
<feature type="chain" id="PRO_5047548463" evidence="1">
    <location>
        <begin position="22"/>
        <end position="140"/>
    </location>
</feature>
<protein>
    <submittedName>
        <fullName evidence="2">Uncharacterized protein</fullName>
    </submittedName>
</protein>
<name>A0ABY6IJ81_9HYPH</name>
<accession>A0ABY6IJ81</accession>
<evidence type="ECO:0000313" key="2">
    <source>
        <dbReference type="EMBL" id="UYQ70653.1"/>
    </source>
</evidence>